<keyword evidence="1" id="KW-0880">Kelch repeat</keyword>
<evidence type="ECO:0000256" key="4">
    <source>
        <dbReference type="SAM" id="Phobius"/>
    </source>
</evidence>
<keyword evidence="4" id="KW-0812">Transmembrane</keyword>
<keyword evidence="4" id="KW-1133">Transmembrane helix</keyword>
<name>A0A6G1LEG8_9PEZI</name>
<dbReference type="InterPro" id="IPR011043">
    <property type="entry name" value="Gal_Oxase/kelch_b-propeller"/>
</dbReference>
<dbReference type="AlphaFoldDB" id="A0A6G1LEG8"/>
<organism evidence="6 7">
    <name type="scientific">Teratosphaeria nubilosa</name>
    <dbReference type="NCBI Taxonomy" id="161662"/>
    <lineage>
        <taxon>Eukaryota</taxon>
        <taxon>Fungi</taxon>
        <taxon>Dikarya</taxon>
        <taxon>Ascomycota</taxon>
        <taxon>Pezizomycotina</taxon>
        <taxon>Dothideomycetes</taxon>
        <taxon>Dothideomycetidae</taxon>
        <taxon>Mycosphaerellales</taxon>
        <taxon>Teratosphaeriaceae</taxon>
        <taxon>Teratosphaeria</taxon>
    </lineage>
</organism>
<protein>
    <recommendedName>
        <fullName evidence="5">Attractin/MKLN-like beta-propeller domain-containing protein</fullName>
    </recommendedName>
</protein>
<feature type="region of interest" description="Disordered" evidence="3">
    <location>
        <begin position="113"/>
        <end position="132"/>
    </location>
</feature>
<dbReference type="SUPFAM" id="SSF50965">
    <property type="entry name" value="Galactose oxidase, central domain"/>
    <property type="match status" value="1"/>
</dbReference>
<dbReference type="EMBL" id="ML995820">
    <property type="protein sequence ID" value="KAF2771246.1"/>
    <property type="molecule type" value="Genomic_DNA"/>
</dbReference>
<dbReference type="InterPro" id="IPR056737">
    <property type="entry name" value="Beta-prop_ATRN-MKLN-like"/>
</dbReference>
<feature type="transmembrane region" description="Helical" evidence="4">
    <location>
        <begin position="420"/>
        <end position="443"/>
    </location>
</feature>
<feature type="region of interest" description="Disordered" evidence="3">
    <location>
        <begin position="397"/>
        <end position="419"/>
    </location>
</feature>
<evidence type="ECO:0000313" key="7">
    <source>
        <dbReference type="Proteomes" id="UP000799436"/>
    </source>
</evidence>
<dbReference type="InterPro" id="IPR015915">
    <property type="entry name" value="Kelch-typ_b-propeller"/>
</dbReference>
<feature type="non-terminal residue" evidence="6">
    <location>
        <position position="1"/>
    </location>
</feature>
<feature type="region of interest" description="Disordered" evidence="3">
    <location>
        <begin position="723"/>
        <end position="786"/>
    </location>
</feature>
<keyword evidence="4" id="KW-0472">Membrane</keyword>
<keyword evidence="7" id="KW-1185">Reference proteome</keyword>
<feature type="region of interest" description="Disordered" evidence="3">
    <location>
        <begin position="683"/>
        <end position="705"/>
    </location>
</feature>
<accession>A0A6G1LEG8</accession>
<reference evidence="6" key="1">
    <citation type="journal article" date="2020" name="Stud. Mycol.">
        <title>101 Dothideomycetes genomes: a test case for predicting lifestyles and emergence of pathogens.</title>
        <authorList>
            <person name="Haridas S."/>
            <person name="Albert R."/>
            <person name="Binder M."/>
            <person name="Bloem J."/>
            <person name="Labutti K."/>
            <person name="Salamov A."/>
            <person name="Andreopoulos B."/>
            <person name="Baker S."/>
            <person name="Barry K."/>
            <person name="Bills G."/>
            <person name="Bluhm B."/>
            <person name="Cannon C."/>
            <person name="Castanera R."/>
            <person name="Culley D."/>
            <person name="Daum C."/>
            <person name="Ezra D."/>
            <person name="Gonzalez J."/>
            <person name="Henrissat B."/>
            <person name="Kuo A."/>
            <person name="Liang C."/>
            <person name="Lipzen A."/>
            <person name="Lutzoni F."/>
            <person name="Magnuson J."/>
            <person name="Mondo S."/>
            <person name="Nolan M."/>
            <person name="Ohm R."/>
            <person name="Pangilinan J."/>
            <person name="Park H.-J."/>
            <person name="Ramirez L."/>
            <person name="Alfaro M."/>
            <person name="Sun H."/>
            <person name="Tritt A."/>
            <person name="Yoshinaga Y."/>
            <person name="Zwiers L.-H."/>
            <person name="Turgeon B."/>
            <person name="Goodwin S."/>
            <person name="Spatafora J."/>
            <person name="Crous P."/>
            <person name="Grigoriev I."/>
        </authorList>
    </citation>
    <scope>NUCLEOTIDE SEQUENCE</scope>
    <source>
        <strain evidence="6">CBS 116005</strain>
    </source>
</reference>
<feature type="non-terminal residue" evidence="6">
    <location>
        <position position="811"/>
    </location>
</feature>
<feature type="domain" description="Attractin/MKLN-like beta-propeller" evidence="5">
    <location>
        <begin position="157"/>
        <end position="401"/>
    </location>
</feature>
<feature type="compositionally biased region" description="Polar residues" evidence="3">
    <location>
        <begin position="118"/>
        <end position="127"/>
    </location>
</feature>
<evidence type="ECO:0000256" key="2">
    <source>
        <dbReference type="ARBA" id="ARBA00022737"/>
    </source>
</evidence>
<dbReference type="OrthoDB" id="205993at2759"/>
<feature type="region of interest" description="Disordered" evidence="3">
    <location>
        <begin position="487"/>
        <end position="646"/>
    </location>
</feature>
<evidence type="ECO:0000259" key="5">
    <source>
        <dbReference type="Pfam" id="PF24981"/>
    </source>
</evidence>
<gene>
    <name evidence="6" type="ORF">EJ03DRAFT_245093</name>
</gene>
<dbReference type="Proteomes" id="UP000799436">
    <property type="component" value="Unassembled WGS sequence"/>
</dbReference>
<feature type="compositionally biased region" description="Polar residues" evidence="3">
    <location>
        <begin position="597"/>
        <end position="614"/>
    </location>
</feature>
<evidence type="ECO:0000313" key="6">
    <source>
        <dbReference type="EMBL" id="KAF2771246.1"/>
    </source>
</evidence>
<proteinExistence type="predicted"/>
<keyword evidence="2" id="KW-0677">Repeat</keyword>
<dbReference type="Pfam" id="PF24981">
    <property type="entry name" value="Beta-prop_ATRN-LZTR1"/>
    <property type="match status" value="1"/>
</dbReference>
<evidence type="ECO:0000256" key="1">
    <source>
        <dbReference type="ARBA" id="ARBA00022441"/>
    </source>
</evidence>
<feature type="compositionally biased region" description="Polar residues" evidence="3">
    <location>
        <begin position="573"/>
        <end position="583"/>
    </location>
</feature>
<feature type="compositionally biased region" description="Basic and acidic residues" evidence="3">
    <location>
        <begin position="766"/>
        <end position="777"/>
    </location>
</feature>
<dbReference type="Gene3D" id="2.120.10.80">
    <property type="entry name" value="Kelch-type beta propeller"/>
    <property type="match status" value="1"/>
</dbReference>
<sequence>LALLTSTAASQTLPYNPTRLFLSPNGSLVYHFQPVEAGSAQSQLKVVDLSNGVNTSKTVTTTVSASLPFLQDDDLVPYTSVVDSDGNITVIAGNCSLGADGAQVWRYTGAGNGDGTWKQDQTSQQEQSSKEALGGSNFLANGLAFSEVVDGNASDTSVYIFGGMCPDADAAADTWVSAAEYSGLMVQLAPDVSASEYDMALVTAKGPPIAEAGFSITPLAPSYSANISGQPQTQQQNFVLLGGQTKSAFINMSQVALFSLPQESWSFFSVSQPSDANVQPRSGHTAVLSADGSKVILFGGWVGDVSNAATPQLAVLEVGNAGDGWSWSAPTPSGNGPPSGSGIYGHGAAMLPGDVLMIMGGYSIPTTVSKRVRRDAQTANTQAYLYNITSNEWVSSYTSPNSLTDESDPSSDSSSKSEQVGLGAGIGIGAAALISLAVFYFWYHKRIKRARQERDRALLSRSSDASFGNLERPFLISGPVDVRRGDTSISRFWNPRDGNTGESRQRTPEMQQNNGAGSTGLFVNMPSPTRGLRKGVAGRGYQYHPAPRFDDQRLVGGRGDIPPIAEREDEDAQSMQRGQSTKSGRSDRSAEEDFSPEHTSSSDSYAQTVSTSGRKSPFYCRTGPRARSPTSDSATGGAPRSAGTDVASFTTAKTNFCELQSQGEALLGGRPMIDRDDPYQRALAAHSTNDESMGPRATYDRDPAPLFLPRKRQGWVGSLRRALGGAPQRAASDGGALLRQKRGQKDWEDGQWPRYRDDPDPGDWGEPARTEDEKQQAEDDWDVEGAAEKRDVQIMFTVPKARLRVVNADMD</sequence>
<evidence type="ECO:0000256" key="3">
    <source>
        <dbReference type="SAM" id="MobiDB-lite"/>
    </source>
</evidence>
<dbReference type="PANTHER" id="PTHR23244">
    <property type="entry name" value="KELCH REPEAT DOMAIN"/>
    <property type="match status" value="1"/>
</dbReference>